<dbReference type="PANTHER" id="PTHR37701">
    <property type="entry name" value="METHYL-CPG-BINDING DOMAIN-CONTAINING PROTEIN 8"/>
    <property type="match status" value="1"/>
</dbReference>
<evidence type="ECO:0000256" key="4">
    <source>
        <dbReference type="ARBA" id="ARBA00023163"/>
    </source>
</evidence>
<keyword evidence="2" id="KW-0805">Transcription regulation</keyword>
<dbReference type="PANTHER" id="PTHR37701:SF17">
    <property type="entry name" value="METHYL BINDING DOMAIN117"/>
    <property type="match status" value="1"/>
</dbReference>
<dbReference type="GO" id="GO:0005634">
    <property type="term" value="C:nucleus"/>
    <property type="evidence" value="ECO:0007669"/>
    <property type="project" value="UniProtKB-SubCell"/>
</dbReference>
<comment type="caution">
    <text evidence="8">The sequence shown here is derived from an EMBL/GenBank/DDBJ whole genome shotgun (WGS) entry which is preliminary data.</text>
</comment>
<dbReference type="InterPro" id="IPR037472">
    <property type="entry name" value="MBD8"/>
</dbReference>
<name>A0A3L6FVD4_MAIZE</name>
<sequence length="1176" mass="128320">MGTEVAAVVDLRALTQSDLVALAAASPYAVDSRRGRRRRRDSEFLSPPKIDRAVFNESAGSRKQTFSRRRVATNISHKLTPTTTGASSLSTPAAPTEEDPDNRLIVFYLQRLFARDDPSYPAPPTIPPRPQTLAAPAITAPAPPAPSLPPPSAAAADPDRVVLNPKGLVVDLVRLADLVDPYGEELRQRTAGLGSESELLGFMNALEGQWGSRRRRRKFVNAGMFGDHLPCGWKLLLGLKRKERVAWINCRRYVSPKGHQFATCKEVSSYLLSLLGYQEAKPTASQINNAGVHDLHVNSVGLHQQTISIEEKQIAVPVNSVALFNSSGDSHQQKLQKDEAPIEVNAKECRKCNLTFHDQSAYMQHQLSFHQRKAKRRRVSKSGELGTNIDGNYEKTQQKTSGEVSGNFGHSAANVRYEGLSPAELLDGRPSLMAVPCGSQEITILPQQGKEPCVLPQQGKEPSVLPQPGKEPSVLPQQGKEPSMLPQQGKEPSVLPQQGKEPSVLPQQGKEPSELPQQGKESSGDISVNQKDPLKEMNGFPEQEKGLVAGELVSAHHKDPLMDITDAFEMIKKHPAREPSSGHHLDTVDNSDDHKTHNEACDNVVTSLSIDAERKLGVCNSMNVHENISLKDPELSNADYSQKFNRSDETCDVHKEVSSTVNDPDERKCTDDSTRCTNMSCDLLHGKIVSSPEEHDFSNQLESNPLSVSRNEPDLNSIGTEVDGGNITCNAENPRSFKSEKSAELKIMDCEMTSFKDSEIKNDVRVRDVNLNSCLDSISSPISGGNNETSDTPDDAIRSSIIAQCFGTTSNDDTACKDGNFANQNDTCKGENFVNQKNVTMYQSNLTMEPIPRAQINVDCFTSSCSMTPEIKDYGNRGEDRAKEALVNSQNMTSNETGFDAEAYNSDIFNGTITESSLAQLSNVISMKNAFANCYSLSDLNTLTGGTATDDIDMHNIRSSFVSSTSRTEPNEHCTLDFDIKGSMLEALEKSDSDLDNQYNDAGPSCDSLPATGTSGTIDDFMSMQTNFGSFTSLVRAVEDVPLSRIIQDQRCDLQLGFGGPKQQMYPSFEQQLRMASAGAPPYGTIGRHDPIPVPEPTLMLGYAPQLGNCPPPFQLGWGPSYSKMVGMLQSVCVWCNSPFQHFGTVAEQQADSLGYICPSCKGKFSGHLGINGPSI</sequence>
<dbReference type="AlphaFoldDB" id="A0A3L6FVD4"/>
<keyword evidence="3" id="KW-0238">DNA-binding</keyword>
<feature type="compositionally biased region" description="Pro residues" evidence="6">
    <location>
        <begin position="141"/>
        <end position="152"/>
    </location>
</feature>
<proteinExistence type="predicted"/>
<feature type="domain" description="C2H2-type" evidence="7">
    <location>
        <begin position="349"/>
        <end position="370"/>
    </location>
</feature>
<dbReference type="InterPro" id="IPR013087">
    <property type="entry name" value="Znf_C2H2_type"/>
</dbReference>
<gene>
    <name evidence="8" type="ORF">Zm00014a_025319</name>
</gene>
<feature type="compositionally biased region" description="Pro residues" evidence="6">
    <location>
        <begin position="120"/>
        <end position="130"/>
    </location>
</feature>
<feature type="compositionally biased region" description="Polar residues" evidence="6">
    <location>
        <begin position="73"/>
        <end position="93"/>
    </location>
</feature>
<feature type="region of interest" description="Disordered" evidence="6">
    <location>
        <begin position="118"/>
        <end position="155"/>
    </location>
</feature>
<comment type="subcellular location">
    <subcellularLocation>
        <location evidence="1">Nucleus</location>
    </subcellularLocation>
</comment>
<dbReference type="InterPro" id="IPR016177">
    <property type="entry name" value="DNA-bd_dom_sf"/>
</dbReference>
<accession>A0A3L6FVD4</accession>
<feature type="region of interest" description="Disordered" evidence="6">
    <location>
        <begin position="452"/>
        <end position="538"/>
    </location>
</feature>
<feature type="region of interest" description="Disordered" evidence="6">
    <location>
        <begin position="55"/>
        <end position="97"/>
    </location>
</feature>
<dbReference type="Proteomes" id="UP000251960">
    <property type="component" value="Chromosome 2"/>
</dbReference>
<organism evidence="8">
    <name type="scientific">Zea mays</name>
    <name type="common">Maize</name>
    <dbReference type="NCBI Taxonomy" id="4577"/>
    <lineage>
        <taxon>Eukaryota</taxon>
        <taxon>Viridiplantae</taxon>
        <taxon>Streptophyta</taxon>
        <taxon>Embryophyta</taxon>
        <taxon>Tracheophyta</taxon>
        <taxon>Spermatophyta</taxon>
        <taxon>Magnoliopsida</taxon>
        <taxon>Liliopsida</taxon>
        <taxon>Poales</taxon>
        <taxon>Poaceae</taxon>
        <taxon>PACMAD clade</taxon>
        <taxon>Panicoideae</taxon>
        <taxon>Andropogonodae</taxon>
        <taxon>Andropogoneae</taxon>
        <taxon>Tripsacinae</taxon>
        <taxon>Zea</taxon>
    </lineage>
</organism>
<evidence type="ECO:0000256" key="1">
    <source>
        <dbReference type="ARBA" id="ARBA00004123"/>
    </source>
</evidence>
<evidence type="ECO:0000256" key="6">
    <source>
        <dbReference type="SAM" id="MobiDB-lite"/>
    </source>
</evidence>
<dbReference type="ExpressionAtlas" id="A0A3L6FVD4">
    <property type="expression patterns" value="baseline and differential"/>
</dbReference>
<keyword evidence="4" id="KW-0804">Transcription</keyword>
<dbReference type="EMBL" id="NCVQ01000003">
    <property type="protein sequence ID" value="PWZ37220.1"/>
    <property type="molecule type" value="Genomic_DNA"/>
</dbReference>
<reference evidence="8" key="1">
    <citation type="journal article" date="2018" name="Nat. Genet.">
        <title>Extensive intraspecific gene order and gene structural variations between Mo17 and other maize genomes.</title>
        <authorList>
            <person name="Sun S."/>
            <person name="Zhou Y."/>
            <person name="Chen J."/>
            <person name="Shi J."/>
            <person name="Zhao H."/>
            <person name="Zhao H."/>
            <person name="Song W."/>
            <person name="Zhang M."/>
            <person name="Cui Y."/>
            <person name="Dong X."/>
            <person name="Liu H."/>
            <person name="Ma X."/>
            <person name="Jiao Y."/>
            <person name="Wang B."/>
            <person name="Wei X."/>
            <person name="Stein J.C."/>
            <person name="Glaubitz J.C."/>
            <person name="Lu F."/>
            <person name="Yu G."/>
            <person name="Liang C."/>
            <person name="Fengler K."/>
            <person name="Li B."/>
            <person name="Rafalski A."/>
            <person name="Schnable P.S."/>
            <person name="Ware D.H."/>
            <person name="Buckler E.S."/>
            <person name="Lai J."/>
        </authorList>
    </citation>
    <scope>NUCLEOTIDE SEQUENCE [LARGE SCALE GENOMIC DNA]</scope>
    <source>
        <tissue evidence="8">Seedling</tissue>
    </source>
</reference>
<evidence type="ECO:0000313" key="8">
    <source>
        <dbReference type="EMBL" id="PWZ37220.1"/>
    </source>
</evidence>
<evidence type="ECO:0000259" key="7">
    <source>
        <dbReference type="PROSITE" id="PS00028"/>
    </source>
</evidence>
<dbReference type="GO" id="GO:0003677">
    <property type="term" value="F:DNA binding"/>
    <property type="evidence" value="ECO:0007669"/>
    <property type="project" value="UniProtKB-KW"/>
</dbReference>
<evidence type="ECO:0000256" key="3">
    <source>
        <dbReference type="ARBA" id="ARBA00023125"/>
    </source>
</evidence>
<feature type="compositionally biased region" description="Basic residues" evidence="6">
    <location>
        <begin position="370"/>
        <end position="380"/>
    </location>
</feature>
<evidence type="ECO:0000256" key="5">
    <source>
        <dbReference type="ARBA" id="ARBA00023242"/>
    </source>
</evidence>
<dbReference type="PROSITE" id="PS00028">
    <property type="entry name" value="ZINC_FINGER_C2H2_1"/>
    <property type="match status" value="1"/>
</dbReference>
<protein>
    <submittedName>
        <fullName evidence="8">Methyl-CpG-binding domain-containing protein 8</fullName>
    </submittedName>
</protein>
<feature type="compositionally biased region" description="Polar residues" evidence="6">
    <location>
        <begin position="515"/>
        <end position="530"/>
    </location>
</feature>
<feature type="region of interest" description="Disordered" evidence="6">
    <location>
        <begin position="369"/>
        <end position="407"/>
    </location>
</feature>
<feature type="compositionally biased region" description="Low complexity" evidence="6">
    <location>
        <begin position="131"/>
        <end position="140"/>
    </location>
</feature>
<evidence type="ECO:0000256" key="2">
    <source>
        <dbReference type="ARBA" id="ARBA00023015"/>
    </source>
</evidence>
<dbReference type="SUPFAM" id="SSF54171">
    <property type="entry name" value="DNA-binding domain"/>
    <property type="match status" value="1"/>
</dbReference>
<keyword evidence="5" id="KW-0539">Nucleus</keyword>